<sequence>MNGVFSLLAGAALALTLVPASADEVDVSKYPQSQVRIVVTSSAGASADALTRTVARELGKIWGKDPIVENVAGSNGNIGLEQIAQGKPDGLSIVVGGDKVPLNAIFFGPELKSDLIKDLSTVTKAVSNPQILVVRPSLGVKNLDEYLKLAREKNGTLTVGTPSNGGAHHIGHELLGQLTGTKYTFIPYKGGAPAVTDLLGGHIDAVIITLAAVTEHVRAGRLIAIGVSTAKRSAALPDVPTFQEQGIKDFNIETWQGVFVSAKTPRPLVEKINRDFVAALNAPDVKSFLEGQGFAVVASTAAEGDAAVRSDFENYSRVIKAANIKLD</sequence>
<dbReference type="OrthoDB" id="7250553at2"/>
<protein>
    <submittedName>
        <fullName evidence="3">Tripartite-type tricarboxylate transporter receptor subunit TctC</fullName>
    </submittedName>
</protein>
<comment type="similarity">
    <text evidence="1">Belongs to the UPF0065 (bug) family.</text>
</comment>
<organism evidence="3 4">
    <name type="scientific">Ancylobacter aquaticus</name>
    <dbReference type="NCBI Taxonomy" id="100"/>
    <lineage>
        <taxon>Bacteria</taxon>
        <taxon>Pseudomonadati</taxon>
        <taxon>Pseudomonadota</taxon>
        <taxon>Alphaproteobacteria</taxon>
        <taxon>Hyphomicrobiales</taxon>
        <taxon>Xanthobacteraceae</taxon>
        <taxon>Ancylobacter</taxon>
    </lineage>
</organism>
<name>A0A4R1HHD9_ANCAQ</name>
<keyword evidence="2" id="KW-0732">Signal</keyword>
<gene>
    <name evidence="3" type="ORF">EV667_4183</name>
</gene>
<evidence type="ECO:0000313" key="4">
    <source>
        <dbReference type="Proteomes" id="UP000295030"/>
    </source>
</evidence>
<dbReference type="PANTHER" id="PTHR42928">
    <property type="entry name" value="TRICARBOXYLATE-BINDING PROTEIN"/>
    <property type="match status" value="1"/>
</dbReference>
<evidence type="ECO:0000256" key="2">
    <source>
        <dbReference type="SAM" id="SignalP"/>
    </source>
</evidence>
<evidence type="ECO:0000313" key="3">
    <source>
        <dbReference type="EMBL" id="TCK19730.1"/>
    </source>
</evidence>
<evidence type="ECO:0000256" key="1">
    <source>
        <dbReference type="ARBA" id="ARBA00006987"/>
    </source>
</evidence>
<reference evidence="3 4" key="1">
    <citation type="submission" date="2019-03" db="EMBL/GenBank/DDBJ databases">
        <title>Genomic Encyclopedia of Type Strains, Phase IV (KMG-IV): sequencing the most valuable type-strain genomes for metagenomic binning, comparative biology and taxonomic classification.</title>
        <authorList>
            <person name="Goeker M."/>
        </authorList>
    </citation>
    <scope>NUCLEOTIDE SEQUENCE [LARGE SCALE GENOMIC DNA]</scope>
    <source>
        <strain evidence="3 4">DSM 101</strain>
    </source>
</reference>
<proteinExistence type="inferred from homology"/>
<dbReference type="AlphaFoldDB" id="A0A4R1HHD9"/>
<dbReference type="PIRSF" id="PIRSF017082">
    <property type="entry name" value="YflP"/>
    <property type="match status" value="1"/>
</dbReference>
<feature type="signal peptide" evidence="2">
    <location>
        <begin position="1"/>
        <end position="22"/>
    </location>
</feature>
<feature type="chain" id="PRO_5020445364" evidence="2">
    <location>
        <begin position="23"/>
        <end position="327"/>
    </location>
</feature>
<keyword evidence="3" id="KW-0675">Receptor</keyword>
<dbReference type="InterPro" id="IPR042100">
    <property type="entry name" value="Bug_dom1"/>
</dbReference>
<dbReference type="InterPro" id="IPR005064">
    <property type="entry name" value="BUG"/>
</dbReference>
<dbReference type="Gene3D" id="3.40.190.10">
    <property type="entry name" value="Periplasmic binding protein-like II"/>
    <property type="match status" value="1"/>
</dbReference>
<accession>A0A4R1HHD9</accession>
<dbReference type="EMBL" id="SMFY01000005">
    <property type="protein sequence ID" value="TCK19730.1"/>
    <property type="molecule type" value="Genomic_DNA"/>
</dbReference>
<dbReference type="Gene3D" id="3.40.190.150">
    <property type="entry name" value="Bordetella uptake gene, domain 1"/>
    <property type="match status" value="1"/>
</dbReference>
<comment type="caution">
    <text evidence="3">The sequence shown here is derived from an EMBL/GenBank/DDBJ whole genome shotgun (WGS) entry which is preliminary data.</text>
</comment>
<keyword evidence="4" id="KW-1185">Reference proteome</keyword>
<dbReference type="SUPFAM" id="SSF53850">
    <property type="entry name" value="Periplasmic binding protein-like II"/>
    <property type="match status" value="1"/>
</dbReference>
<dbReference type="Pfam" id="PF03401">
    <property type="entry name" value="TctC"/>
    <property type="match status" value="1"/>
</dbReference>
<dbReference type="Proteomes" id="UP000295030">
    <property type="component" value="Unassembled WGS sequence"/>
</dbReference>
<dbReference type="RefSeq" id="WP_131837227.1">
    <property type="nucleotide sequence ID" value="NZ_SMFY01000005.1"/>
</dbReference>
<dbReference type="PANTHER" id="PTHR42928:SF5">
    <property type="entry name" value="BLR1237 PROTEIN"/>
    <property type="match status" value="1"/>
</dbReference>